<dbReference type="InterPro" id="IPR009959">
    <property type="entry name" value="Cyclase_SnoaL-like"/>
</dbReference>
<proteinExistence type="predicted"/>
<dbReference type="EMBL" id="UIDD01000009">
    <property type="protein sequence ID" value="SUQ64080.1"/>
    <property type="molecule type" value="Genomic_DNA"/>
</dbReference>
<reference evidence="2" key="1">
    <citation type="submission" date="2018-07" db="EMBL/GenBank/DDBJ databases">
        <authorList>
            <person name="Blom J."/>
        </authorList>
    </citation>
    <scope>NUCLEOTIDE SEQUENCE [LARGE SCALE GENOMIC DNA]</scope>
    <source>
        <strain evidence="2">CCOS 864</strain>
    </source>
</reference>
<name>A0A380T3B6_9PSED</name>
<dbReference type="Pfam" id="PF07366">
    <property type="entry name" value="SnoaL"/>
    <property type="match status" value="1"/>
</dbReference>
<evidence type="ECO:0000313" key="2">
    <source>
        <dbReference type="Proteomes" id="UP000255177"/>
    </source>
</evidence>
<dbReference type="GO" id="GO:0030638">
    <property type="term" value="P:polyketide metabolic process"/>
    <property type="evidence" value="ECO:0007669"/>
    <property type="project" value="InterPro"/>
</dbReference>
<dbReference type="SUPFAM" id="SSF54427">
    <property type="entry name" value="NTF2-like"/>
    <property type="match status" value="1"/>
</dbReference>
<sequence>MEARNKEVVIEFYERMFGQRELAVADTLIAEDYVQHNNVFIPPRREGFKTYFTQFFKTFPESGTSIERVCAEGDYVFLYAKHWAKHRFFTVNYKVIDIYRVENGVLMEHWDTIEGLGFFSKFIYIIKSVLRL</sequence>
<dbReference type="Gene3D" id="3.10.450.50">
    <property type="match status" value="1"/>
</dbReference>
<dbReference type="GeneID" id="87481708"/>
<dbReference type="AlphaFoldDB" id="A0A380T3B6"/>
<evidence type="ECO:0008006" key="3">
    <source>
        <dbReference type="Google" id="ProtNLM"/>
    </source>
</evidence>
<evidence type="ECO:0000313" key="1">
    <source>
        <dbReference type="EMBL" id="SUQ64080.1"/>
    </source>
</evidence>
<organism evidence="1 2">
    <name type="scientific">Pseudomonas wadenswilerensis</name>
    <dbReference type="NCBI Taxonomy" id="1785161"/>
    <lineage>
        <taxon>Bacteria</taxon>
        <taxon>Pseudomonadati</taxon>
        <taxon>Pseudomonadota</taxon>
        <taxon>Gammaproteobacteria</taxon>
        <taxon>Pseudomonadales</taxon>
        <taxon>Pseudomonadaceae</taxon>
        <taxon>Pseudomonas</taxon>
    </lineage>
</organism>
<dbReference type="Proteomes" id="UP000255177">
    <property type="component" value="Unassembled WGS sequence"/>
</dbReference>
<dbReference type="RefSeq" id="WP_043859797.1">
    <property type="nucleotide sequence ID" value="NZ_CBCSFG010000020.1"/>
</dbReference>
<gene>
    <name evidence="1" type="ORF">CCOS864_03534</name>
</gene>
<dbReference type="PANTHER" id="PTHR38436">
    <property type="entry name" value="POLYKETIDE CYCLASE SNOAL-LIKE DOMAIN"/>
    <property type="match status" value="1"/>
</dbReference>
<keyword evidence="2" id="KW-1185">Reference proteome</keyword>
<dbReference type="InterPro" id="IPR032710">
    <property type="entry name" value="NTF2-like_dom_sf"/>
</dbReference>
<protein>
    <recommendedName>
        <fullName evidence="3">SnoaL-like domain-containing protein</fullName>
    </recommendedName>
</protein>
<accession>A0A380T3B6</accession>
<dbReference type="PANTHER" id="PTHR38436:SF1">
    <property type="entry name" value="ESTER CYCLASE"/>
    <property type="match status" value="1"/>
</dbReference>